<dbReference type="SMART" id="SM00382">
    <property type="entry name" value="AAA"/>
    <property type="match status" value="2"/>
</dbReference>
<reference evidence="8" key="1">
    <citation type="journal article" date="2019" name="Int. J. Syst. Evol. Microbiol.">
        <title>The Global Catalogue of Microorganisms (GCM) 10K type strain sequencing project: providing services to taxonomists for standard genome sequencing and annotation.</title>
        <authorList>
            <consortium name="The Broad Institute Genomics Platform"/>
            <consortium name="The Broad Institute Genome Sequencing Center for Infectious Disease"/>
            <person name="Wu L."/>
            <person name="Ma J."/>
        </authorList>
    </citation>
    <scope>NUCLEOTIDE SEQUENCE [LARGE SCALE GENOMIC DNA]</scope>
    <source>
        <strain evidence="8">KCTC 23917</strain>
    </source>
</reference>
<evidence type="ECO:0000313" key="7">
    <source>
        <dbReference type="EMBL" id="GGX35179.1"/>
    </source>
</evidence>
<dbReference type="SUPFAM" id="SSF52540">
    <property type="entry name" value="P-loop containing nucleoside triphosphate hydrolases"/>
    <property type="match status" value="2"/>
</dbReference>
<evidence type="ECO:0000256" key="5">
    <source>
        <dbReference type="SAM" id="Coils"/>
    </source>
</evidence>
<dbReference type="PANTHER" id="PTHR19211:SF6">
    <property type="entry name" value="BLL7188 PROTEIN"/>
    <property type="match status" value="1"/>
</dbReference>
<dbReference type="InterPro" id="IPR050611">
    <property type="entry name" value="ABCF"/>
</dbReference>
<keyword evidence="5" id="KW-0175">Coiled coil</keyword>
<feature type="domain" description="ABC transporter" evidence="6">
    <location>
        <begin position="6"/>
        <end position="178"/>
    </location>
</feature>
<feature type="coiled-coil region" evidence="5">
    <location>
        <begin position="167"/>
        <end position="194"/>
    </location>
</feature>
<dbReference type="RefSeq" id="WP_189356017.1">
    <property type="nucleotide sequence ID" value="NZ_BMYU01000002.1"/>
</dbReference>
<evidence type="ECO:0000256" key="4">
    <source>
        <dbReference type="ARBA" id="ARBA00022840"/>
    </source>
</evidence>
<dbReference type="EMBL" id="BMYU01000002">
    <property type="protein sequence ID" value="GGX35179.1"/>
    <property type="molecule type" value="Genomic_DNA"/>
</dbReference>
<protein>
    <submittedName>
        <fullName evidence="7">Erythromycin ABC transporter ATP-binding protein</fullName>
    </submittedName>
</protein>
<name>A0ABQ2XVY3_9BURK</name>
<proteinExistence type="predicted"/>
<keyword evidence="1" id="KW-1003">Cell membrane</keyword>
<evidence type="ECO:0000256" key="2">
    <source>
        <dbReference type="ARBA" id="ARBA00022737"/>
    </source>
</evidence>
<sequence>MSACLLRLEGVSLSFYSQTIFSDLSVRIHAGDRIAIVGDNGSGKSSLLRLLARQLTPDSGQVLLAAETVSAYLPQHLPDAPLSGGERVSAALRALWQQMPDLLLLDEPANHLDLQQRLYWLQQLRYYPGTLVMISHDPDWMVALCDQLWIVHDQQVTVFKGRYADWLTAQEQALESLQHQRHQLKKAMKQTHQRRMQEQERAAHARQRGEKAIQERRWATIRSATKLGRGNTTSDQLCADIRTEQNRTARLLADVSPGAVPEPAFHLFSGQKHGNSSVLQLNQVQFGYGAPLQAALDCQLLPGQRLAVTGPNGSGKSTLIQAITIAPHLRLAGNWYVPPLSRISIIDQHGKMLQASTDSIGHLQQRRPDWHMTQIREHLARFLLREDRLVHTPAGQLSGGERVRLMLALIAADTPALLILDEITNHLDLSTRRHLSQVLRAYPGAMLVISHDTDWLQQINCSDTLLLE</sequence>
<dbReference type="GO" id="GO:0005524">
    <property type="term" value="F:ATP binding"/>
    <property type="evidence" value="ECO:0007669"/>
    <property type="project" value="UniProtKB-KW"/>
</dbReference>
<accession>A0ABQ2XVY3</accession>
<dbReference type="PROSITE" id="PS00211">
    <property type="entry name" value="ABC_TRANSPORTER_1"/>
    <property type="match status" value="1"/>
</dbReference>
<dbReference type="Proteomes" id="UP000653343">
    <property type="component" value="Unassembled WGS sequence"/>
</dbReference>
<keyword evidence="4 7" id="KW-0067">ATP-binding</keyword>
<dbReference type="InterPro" id="IPR027417">
    <property type="entry name" value="P-loop_NTPase"/>
</dbReference>
<evidence type="ECO:0000256" key="3">
    <source>
        <dbReference type="ARBA" id="ARBA00022741"/>
    </source>
</evidence>
<dbReference type="PROSITE" id="PS50893">
    <property type="entry name" value="ABC_TRANSPORTER_2"/>
    <property type="match status" value="1"/>
</dbReference>
<evidence type="ECO:0000259" key="6">
    <source>
        <dbReference type="PROSITE" id="PS50893"/>
    </source>
</evidence>
<keyword evidence="8" id="KW-1185">Reference proteome</keyword>
<gene>
    <name evidence="7" type="primary">uup</name>
    <name evidence="7" type="ORF">GCM10010946_10660</name>
</gene>
<dbReference type="PANTHER" id="PTHR19211">
    <property type="entry name" value="ATP-BINDING TRANSPORT PROTEIN-RELATED"/>
    <property type="match status" value="1"/>
</dbReference>
<evidence type="ECO:0000313" key="8">
    <source>
        <dbReference type="Proteomes" id="UP000653343"/>
    </source>
</evidence>
<dbReference type="Pfam" id="PF00005">
    <property type="entry name" value="ABC_tran"/>
    <property type="match status" value="2"/>
</dbReference>
<keyword evidence="2" id="KW-0677">Repeat</keyword>
<comment type="caution">
    <text evidence="7">The sequence shown here is derived from an EMBL/GenBank/DDBJ whole genome shotgun (WGS) entry which is preliminary data.</text>
</comment>
<organism evidence="7 8">
    <name type="scientific">Undibacterium squillarum</name>
    <dbReference type="NCBI Taxonomy" id="1131567"/>
    <lineage>
        <taxon>Bacteria</taxon>
        <taxon>Pseudomonadati</taxon>
        <taxon>Pseudomonadota</taxon>
        <taxon>Betaproteobacteria</taxon>
        <taxon>Burkholderiales</taxon>
        <taxon>Oxalobacteraceae</taxon>
        <taxon>Undibacterium</taxon>
    </lineage>
</organism>
<dbReference type="InterPro" id="IPR003593">
    <property type="entry name" value="AAA+_ATPase"/>
</dbReference>
<dbReference type="InterPro" id="IPR003439">
    <property type="entry name" value="ABC_transporter-like_ATP-bd"/>
</dbReference>
<dbReference type="CDD" id="cd03221">
    <property type="entry name" value="ABCF_EF-3"/>
    <property type="match status" value="1"/>
</dbReference>
<dbReference type="InterPro" id="IPR017871">
    <property type="entry name" value="ABC_transporter-like_CS"/>
</dbReference>
<keyword evidence="3" id="KW-0547">Nucleotide-binding</keyword>
<evidence type="ECO:0000256" key="1">
    <source>
        <dbReference type="ARBA" id="ARBA00022475"/>
    </source>
</evidence>
<keyword evidence="1" id="KW-0472">Membrane</keyword>
<dbReference type="Gene3D" id="3.40.50.300">
    <property type="entry name" value="P-loop containing nucleotide triphosphate hydrolases"/>
    <property type="match status" value="3"/>
</dbReference>